<dbReference type="Proteomes" id="UP001054889">
    <property type="component" value="Unassembled WGS sequence"/>
</dbReference>
<keyword evidence="6" id="KW-0812">Transmembrane</keyword>
<protein>
    <recommendedName>
        <fullName evidence="1">protein-serine/threonine phosphatase</fullName>
        <ecNumber evidence="1">3.1.3.16</ecNumber>
    </recommendedName>
</protein>
<dbReference type="SUPFAM" id="SSF81606">
    <property type="entry name" value="PP2C-like"/>
    <property type="match status" value="1"/>
</dbReference>
<dbReference type="PANTHER" id="PTHR13832">
    <property type="entry name" value="PROTEIN PHOSPHATASE 2C"/>
    <property type="match status" value="1"/>
</dbReference>
<dbReference type="AlphaFoldDB" id="A0AAV5ELV9"/>
<evidence type="ECO:0000256" key="4">
    <source>
        <dbReference type="ARBA" id="ARBA00047761"/>
    </source>
</evidence>
<comment type="catalytic activity">
    <reaction evidence="5">
        <text>O-phospho-L-threonyl-[protein] + H2O = L-threonyl-[protein] + phosphate</text>
        <dbReference type="Rhea" id="RHEA:47004"/>
        <dbReference type="Rhea" id="RHEA-COMP:11060"/>
        <dbReference type="Rhea" id="RHEA-COMP:11605"/>
        <dbReference type="ChEBI" id="CHEBI:15377"/>
        <dbReference type="ChEBI" id="CHEBI:30013"/>
        <dbReference type="ChEBI" id="CHEBI:43474"/>
        <dbReference type="ChEBI" id="CHEBI:61977"/>
        <dbReference type="EC" id="3.1.3.16"/>
    </reaction>
</comment>
<dbReference type="Gene3D" id="3.60.40.10">
    <property type="entry name" value="PPM-type phosphatase domain"/>
    <property type="match status" value="1"/>
</dbReference>
<evidence type="ECO:0000313" key="9">
    <source>
        <dbReference type="Proteomes" id="UP001054889"/>
    </source>
</evidence>
<evidence type="ECO:0000256" key="2">
    <source>
        <dbReference type="ARBA" id="ARBA00022801"/>
    </source>
</evidence>
<keyword evidence="9" id="KW-1185">Reference proteome</keyword>
<reference evidence="8" key="2">
    <citation type="submission" date="2021-12" db="EMBL/GenBank/DDBJ databases">
        <title>Resequencing data analysis of finger millet.</title>
        <authorList>
            <person name="Hatakeyama M."/>
            <person name="Aluri S."/>
            <person name="Balachadran M.T."/>
            <person name="Sivarajan S.R."/>
            <person name="Poveda L."/>
            <person name="Shimizu-Inatsugi R."/>
            <person name="Schlapbach R."/>
            <person name="Sreeman S.M."/>
            <person name="Shimizu K.K."/>
        </authorList>
    </citation>
    <scope>NUCLEOTIDE SEQUENCE</scope>
</reference>
<feature type="transmembrane region" description="Helical" evidence="6">
    <location>
        <begin position="90"/>
        <end position="107"/>
    </location>
</feature>
<dbReference type="SMART" id="SM00332">
    <property type="entry name" value="PP2Cc"/>
    <property type="match status" value="1"/>
</dbReference>
<evidence type="ECO:0000256" key="6">
    <source>
        <dbReference type="SAM" id="Phobius"/>
    </source>
</evidence>
<evidence type="ECO:0000256" key="5">
    <source>
        <dbReference type="ARBA" id="ARBA00048336"/>
    </source>
</evidence>
<dbReference type="InterPro" id="IPR036457">
    <property type="entry name" value="PPM-type-like_dom_sf"/>
</dbReference>
<accession>A0AAV5ELV9</accession>
<name>A0AAV5ELV9_ELECO</name>
<dbReference type="PROSITE" id="PS51746">
    <property type="entry name" value="PPM_2"/>
    <property type="match status" value="1"/>
</dbReference>
<comment type="catalytic activity">
    <reaction evidence="4">
        <text>O-phospho-L-seryl-[protein] + H2O = L-seryl-[protein] + phosphate</text>
        <dbReference type="Rhea" id="RHEA:20629"/>
        <dbReference type="Rhea" id="RHEA-COMP:9863"/>
        <dbReference type="Rhea" id="RHEA-COMP:11604"/>
        <dbReference type="ChEBI" id="CHEBI:15377"/>
        <dbReference type="ChEBI" id="CHEBI:29999"/>
        <dbReference type="ChEBI" id="CHEBI:43474"/>
        <dbReference type="ChEBI" id="CHEBI:83421"/>
        <dbReference type="EC" id="3.1.3.16"/>
    </reaction>
</comment>
<dbReference type="EMBL" id="BQKI01000076">
    <property type="protein sequence ID" value="GJN23347.1"/>
    <property type="molecule type" value="Genomic_DNA"/>
</dbReference>
<dbReference type="InterPro" id="IPR015655">
    <property type="entry name" value="PP2C"/>
</dbReference>
<gene>
    <name evidence="8" type="primary">gb10989</name>
    <name evidence="8" type="ORF">PR202_gb10989</name>
</gene>
<keyword evidence="3" id="KW-0904">Protein phosphatase</keyword>
<keyword evidence="2" id="KW-0378">Hydrolase</keyword>
<sequence>MAAAGGSKAGKGYYPLRSFVRGAFKGTSFKDVERTCKRLDYELQRLHHVAVQRPLQVRSKSPARTISEAFMDLLIHVFDKMHASMDRKKLTAAAACVLGAVVLGFFLDRWARRTWGGGARAGLEDHGRVGVAEEEGEGEEDQNDEELYHIRVESPYNFGCDENSAPVTFKLTVGGSNDQLKYAASSMQGWGQKMEDAVSISEKRLSSKSMDELLKESDELMCVINPLDSWDPFLRNADCANGWRLIKAPPNIASQKTIGSTACVVAIRDSYMVVGNIGDSRCMISKNGLAIELSTQHTPNKPVEKLRIQVAGGQVTRDKFVAVEEDRILRQRPGLHKVNGILPVSRSLVFLLYVSGDFAFKQNKNLPPAEQMVTCMPDCDIMEITSDTEFCVIGSHALWDSMPCQEVVDFVNQHLSLGQTNLRVICERLINRCLASMENVTAILVQFQNEG</sequence>
<dbReference type="Pfam" id="PF00481">
    <property type="entry name" value="PP2C"/>
    <property type="match status" value="1"/>
</dbReference>
<dbReference type="PANTHER" id="PTHR13832:SF285">
    <property type="entry name" value="PROTEIN PHOSPHATASE 2C 22-RELATED"/>
    <property type="match status" value="1"/>
</dbReference>
<evidence type="ECO:0000256" key="1">
    <source>
        <dbReference type="ARBA" id="ARBA00013081"/>
    </source>
</evidence>
<proteinExistence type="predicted"/>
<dbReference type="GO" id="GO:0004722">
    <property type="term" value="F:protein serine/threonine phosphatase activity"/>
    <property type="evidence" value="ECO:0007669"/>
    <property type="project" value="UniProtKB-EC"/>
</dbReference>
<dbReference type="EC" id="3.1.3.16" evidence="1"/>
<comment type="caution">
    <text evidence="8">The sequence shown here is derived from an EMBL/GenBank/DDBJ whole genome shotgun (WGS) entry which is preliminary data.</text>
</comment>
<evidence type="ECO:0000313" key="8">
    <source>
        <dbReference type="EMBL" id="GJN23347.1"/>
    </source>
</evidence>
<keyword evidence="6" id="KW-1133">Transmembrane helix</keyword>
<reference evidence="8" key="1">
    <citation type="journal article" date="2018" name="DNA Res.">
        <title>Multiple hybrid de novo genome assembly of finger millet, an orphan allotetraploid crop.</title>
        <authorList>
            <person name="Hatakeyama M."/>
            <person name="Aluri S."/>
            <person name="Balachadran M.T."/>
            <person name="Sivarajan S.R."/>
            <person name="Patrignani A."/>
            <person name="Gruter S."/>
            <person name="Poveda L."/>
            <person name="Shimizu-Inatsugi R."/>
            <person name="Baeten J."/>
            <person name="Francoijs K.J."/>
            <person name="Nataraja K.N."/>
            <person name="Reddy Y.A.N."/>
            <person name="Phadnis S."/>
            <person name="Ravikumar R.L."/>
            <person name="Schlapbach R."/>
            <person name="Sreeman S.M."/>
            <person name="Shimizu K.K."/>
        </authorList>
    </citation>
    <scope>NUCLEOTIDE SEQUENCE</scope>
</reference>
<dbReference type="CDD" id="cd00143">
    <property type="entry name" value="PP2Cc"/>
    <property type="match status" value="1"/>
</dbReference>
<keyword evidence="6" id="KW-0472">Membrane</keyword>
<feature type="domain" description="PPM-type phosphatase" evidence="7">
    <location>
        <begin position="181"/>
        <end position="447"/>
    </location>
</feature>
<evidence type="ECO:0000256" key="3">
    <source>
        <dbReference type="ARBA" id="ARBA00022912"/>
    </source>
</evidence>
<evidence type="ECO:0000259" key="7">
    <source>
        <dbReference type="PROSITE" id="PS51746"/>
    </source>
</evidence>
<organism evidence="8 9">
    <name type="scientific">Eleusine coracana subsp. coracana</name>
    <dbReference type="NCBI Taxonomy" id="191504"/>
    <lineage>
        <taxon>Eukaryota</taxon>
        <taxon>Viridiplantae</taxon>
        <taxon>Streptophyta</taxon>
        <taxon>Embryophyta</taxon>
        <taxon>Tracheophyta</taxon>
        <taxon>Spermatophyta</taxon>
        <taxon>Magnoliopsida</taxon>
        <taxon>Liliopsida</taxon>
        <taxon>Poales</taxon>
        <taxon>Poaceae</taxon>
        <taxon>PACMAD clade</taxon>
        <taxon>Chloridoideae</taxon>
        <taxon>Cynodonteae</taxon>
        <taxon>Eleusininae</taxon>
        <taxon>Eleusine</taxon>
    </lineage>
</organism>
<dbReference type="InterPro" id="IPR001932">
    <property type="entry name" value="PPM-type_phosphatase-like_dom"/>
</dbReference>